<dbReference type="EMBL" id="BK059101">
    <property type="protein sequence ID" value="DAE29946.1"/>
    <property type="molecule type" value="Genomic_DNA"/>
</dbReference>
<accession>A0A8S5RFP4</accession>
<evidence type="ECO:0000313" key="1">
    <source>
        <dbReference type="EMBL" id="DAE29946.1"/>
    </source>
</evidence>
<organism evidence="1">
    <name type="scientific">virus sp. ctE0n6</name>
    <dbReference type="NCBI Taxonomy" id="2827985"/>
    <lineage>
        <taxon>Viruses</taxon>
    </lineage>
</organism>
<protein>
    <submittedName>
        <fullName evidence="1">Uncharacterized protein</fullName>
    </submittedName>
</protein>
<name>A0A8S5RFP4_9VIRU</name>
<reference evidence="1" key="1">
    <citation type="journal article" date="2021" name="Proc. Natl. Acad. Sci. U.S.A.">
        <title>A Catalog of Tens of Thousands of Viruses from Human Metagenomes Reveals Hidden Associations with Chronic Diseases.</title>
        <authorList>
            <person name="Tisza M.J."/>
            <person name="Buck C.B."/>
        </authorList>
    </citation>
    <scope>NUCLEOTIDE SEQUENCE</scope>
    <source>
        <strain evidence="1">CtE0n6</strain>
    </source>
</reference>
<sequence length="78" mass="9437">MKQISKLTKYSVVCNTLNVLVRNNIDNRFNDIQEKFNRRESETIQELLRVIDELLYSTQDYDTKQILEVYKRKIQLII</sequence>
<proteinExistence type="predicted"/>